<dbReference type="PROSITE" id="PS00109">
    <property type="entry name" value="PROTEIN_KINASE_TYR"/>
    <property type="match status" value="1"/>
</dbReference>
<dbReference type="GO" id="GO:0005524">
    <property type="term" value="F:ATP binding"/>
    <property type="evidence" value="ECO:0007669"/>
    <property type="project" value="UniProtKB-UniRule"/>
</dbReference>
<dbReference type="PROSITE" id="PS00107">
    <property type="entry name" value="PROTEIN_KINASE_ATP"/>
    <property type="match status" value="1"/>
</dbReference>
<name>A0A9W6KQJ6_9ACTN</name>
<dbReference type="PANTHER" id="PTHR43289:SF6">
    <property type="entry name" value="SERINE_THREONINE-PROTEIN KINASE NEKL-3"/>
    <property type="match status" value="1"/>
</dbReference>
<keyword evidence="4 7" id="KW-0547">Nucleotide-binding</keyword>
<accession>A0A9W6KQJ6</accession>
<dbReference type="CDD" id="cd14014">
    <property type="entry name" value="STKc_PknB_like"/>
    <property type="match status" value="1"/>
</dbReference>
<comment type="caution">
    <text evidence="9">The sequence shown here is derived from an EMBL/GenBank/DDBJ whole genome shotgun (WGS) entry which is preliminary data.</text>
</comment>
<reference evidence="9" key="1">
    <citation type="journal article" date="2014" name="Int. J. Syst. Evol. Microbiol.">
        <title>Complete genome sequence of Corynebacterium casei LMG S-19264T (=DSM 44701T), isolated from a smear-ripened cheese.</title>
        <authorList>
            <consortium name="US DOE Joint Genome Institute (JGI-PGF)"/>
            <person name="Walter F."/>
            <person name="Albersmeier A."/>
            <person name="Kalinowski J."/>
            <person name="Ruckert C."/>
        </authorList>
    </citation>
    <scope>NUCLEOTIDE SEQUENCE</scope>
    <source>
        <strain evidence="9">VKM Ac-1321</strain>
    </source>
</reference>
<keyword evidence="5" id="KW-0418">Kinase</keyword>
<evidence type="ECO:0000256" key="5">
    <source>
        <dbReference type="ARBA" id="ARBA00022777"/>
    </source>
</evidence>
<organism evidence="9 10">
    <name type="scientific">Dactylosporangium matsuzakiense</name>
    <dbReference type="NCBI Taxonomy" id="53360"/>
    <lineage>
        <taxon>Bacteria</taxon>
        <taxon>Bacillati</taxon>
        <taxon>Actinomycetota</taxon>
        <taxon>Actinomycetes</taxon>
        <taxon>Micromonosporales</taxon>
        <taxon>Micromonosporaceae</taxon>
        <taxon>Dactylosporangium</taxon>
    </lineage>
</organism>
<dbReference type="InterPro" id="IPR011009">
    <property type="entry name" value="Kinase-like_dom_sf"/>
</dbReference>
<dbReference type="SUPFAM" id="SSF56112">
    <property type="entry name" value="Protein kinase-like (PK-like)"/>
    <property type="match status" value="1"/>
</dbReference>
<dbReference type="EC" id="2.7.11.1" evidence="1"/>
<evidence type="ECO:0000256" key="2">
    <source>
        <dbReference type="ARBA" id="ARBA00022527"/>
    </source>
</evidence>
<evidence type="ECO:0000256" key="4">
    <source>
        <dbReference type="ARBA" id="ARBA00022741"/>
    </source>
</evidence>
<evidence type="ECO:0000256" key="6">
    <source>
        <dbReference type="ARBA" id="ARBA00022840"/>
    </source>
</evidence>
<evidence type="ECO:0000259" key="8">
    <source>
        <dbReference type="PROSITE" id="PS50011"/>
    </source>
</evidence>
<dbReference type="GO" id="GO:0004674">
    <property type="term" value="F:protein serine/threonine kinase activity"/>
    <property type="evidence" value="ECO:0007669"/>
    <property type="project" value="UniProtKB-KW"/>
</dbReference>
<feature type="binding site" evidence="7">
    <location>
        <position position="43"/>
    </location>
    <ligand>
        <name>ATP</name>
        <dbReference type="ChEBI" id="CHEBI:30616"/>
    </ligand>
</feature>
<reference evidence="9" key="2">
    <citation type="submission" date="2023-01" db="EMBL/GenBank/DDBJ databases">
        <authorList>
            <person name="Sun Q."/>
            <person name="Evtushenko L."/>
        </authorList>
    </citation>
    <scope>NUCLEOTIDE SEQUENCE</scope>
    <source>
        <strain evidence="9">VKM Ac-1321</strain>
    </source>
</reference>
<protein>
    <recommendedName>
        <fullName evidence="1">non-specific serine/threonine protein kinase</fullName>
        <ecNumber evidence="1">2.7.11.1</ecNumber>
    </recommendedName>
</protein>
<gene>
    <name evidence="9" type="ORF">GCM10017581_065960</name>
</gene>
<proteinExistence type="predicted"/>
<keyword evidence="6 7" id="KW-0067">ATP-binding</keyword>
<dbReference type="Gene3D" id="3.30.200.20">
    <property type="entry name" value="Phosphorylase Kinase, domain 1"/>
    <property type="match status" value="1"/>
</dbReference>
<dbReference type="AlphaFoldDB" id="A0A9W6KQJ6"/>
<dbReference type="EMBL" id="BSFP01000050">
    <property type="protein sequence ID" value="GLL04849.1"/>
    <property type="molecule type" value="Genomic_DNA"/>
</dbReference>
<evidence type="ECO:0000256" key="7">
    <source>
        <dbReference type="PROSITE-ProRule" id="PRU10141"/>
    </source>
</evidence>
<dbReference type="InterPro" id="IPR008266">
    <property type="entry name" value="Tyr_kinase_AS"/>
</dbReference>
<keyword evidence="3" id="KW-0808">Transferase</keyword>
<keyword evidence="2" id="KW-0723">Serine/threonine-protein kinase</keyword>
<evidence type="ECO:0000256" key="1">
    <source>
        <dbReference type="ARBA" id="ARBA00012513"/>
    </source>
</evidence>
<dbReference type="Proteomes" id="UP001143480">
    <property type="component" value="Unassembled WGS sequence"/>
</dbReference>
<dbReference type="Pfam" id="PF00069">
    <property type="entry name" value="Pkinase"/>
    <property type="match status" value="1"/>
</dbReference>
<evidence type="ECO:0000313" key="9">
    <source>
        <dbReference type="EMBL" id="GLL04849.1"/>
    </source>
</evidence>
<evidence type="ECO:0000313" key="10">
    <source>
        <dbReference type="Proteomes" id="UP001143480"/>
    </source>
</evidence>
<feature type="domain" description="Protein kinase" evidence="8">
    <location>
        <begin position="14"/>
        <end position="274"/>
    </location>
</feature>
<evidence type="ECO:0000256" key="3">
    <source>
        <dbReference type="ARBA" id="ARBA00022679"/>
    </source>
</evidence>
<dbReference type="InterPro" id="IPR000719">
    <property type="entry name" value="Prot_kinase_dom"/>
</dbReference>
<dbReference type="PANTHER" id="PTHR43289">
    <property type="entry name" value="MITOGEN-ACTIVATED PROTEIN KINASE KINASE KINASE 20-RELATED"/>
    <property type="match status" value="1"/>
</dbReference>
<keyword evidence="10" id="KW-1185">Reference proteome</keyword>
<dbReference type="InterPro" id="IPR017441">
    <property type="entry name" value="Protein_kinase_ATP_BS"/>
</dbReference>
<dbReference type="Gene3D" id="1.10.510.10">
    <property type="entry name" value="Transferase(Phosphotransferase) domain 1"/>
    <property type="match status" value="1"/>
</dbReference>
<dbReference type="PROSITE" id="PS50011">
    <property type="entry name" value="PROTEIN_KINASE_DOM"/>
    <property type="match status" value="1"/>
</dbReference>
<sequence>MDGGVEEGVVAGRYRLLRLVGRGGMGRVWQAHDEVLDRQVAVKEILPIAGVAPGRTDIWERTIREARTAARLRHPNLVRVYDVHFAEGRPWIVMEYVDGRSLHATVRDDGPLAVAEAAKVGLALLDGLSAAHAAGVLHRDVTPRNVLLTPDGQVLLGDFGVAVFAEESFRANTTREDVLLASPAYVAPERVTAGESSPGTDLWSLGATLYLAVEGRPPYTRPSPVEQLTALMREPPDVMMRAGALEPAVLGLLRRDPGDRLRAAKARALLEAALTGTPPRAAAPIAARKLVVAGAAALILGVGGVGAWAAARPAGGGSVPVAASPAPASPAPAPDVFPAPLRCTALRDAAPGRQATGLPEGWLRHDLDGFSTPAPATFTRAAAGPVACFLDADGRQGFTVDPTAPPDADRVAYWTDQERQLLAGASAPAGYRRIAISVALYQQGAADWEYTFDEHGTRWHTLRRNFGTAAGHGFVVSWTAPDAGWDSALDGLRTVFGGFEAH</sequence>